<evidence type="ECO:0000313" key="4">
    <source>
        <dbReference type="EMBL" id="OIQ63247.1"/>
    </source>
</evidence>
<sequence length="170" mass="18922">MKIRVMETPLYVTEMKALGAQPTPVAWPETYTALQTGVVDGHENVIPSILSAKIYEVQKNVTLDGHNYGVDWFVMNNKFLSNLPPDLQKVVEVAAQDSCNEERRINRVFTEEGVKALKDKGVAVYTPTPAEIAQFRVATQKPVIDWLKTKVDPAWIDGIQAAVKVAEAKK</sequence>
<dbReference type="InterPro" id="IPR018389">
    <property type="entry name" value="DctP_fam"/>
</dbReference>
<dbReference type="AlphaFoldDB" id="A0A1J5P5Z7"/>
<name>A0A1J5P5Z7_9ZZZZ</name>
<comment type="similarity">
    <text evidence="1">Belongs to the bacterial solute-binding protein 7 family.</text>
</comment>
<keyword evidence="2" id="KW-0813">Transport</keyword>
<evidence type="ECO:0000256" key="1">
    <source>
        <dbReference type="ARBA" id="ARBA00009023"/>
    </source>
</evidence>
<dbReference type="PANTHER" id="PTHR33376:SF7">
    <property type="entry name" value="C4-DICARBOXYLATE-BINDING PROTEIN DCTB"/>
    <property type="match status" value="1"/>
</dbReference>
<dbReference type="Pfam" id="PF03480">
    <property type="entry name" value="DctP"/>
    <property type="match status" value="1"/>
</dbReference>
<comment type="caution">
    <text evidence="4">The sequence shown here is derived from an EMBL/GenBank/DDBJ whole genome shotgun (WGS) entry which is preliminary data.</text>
</comment>
<keyword evidence="3" id="KW-0732">Signal</keyword>
<proteinExistence type="inferred from homology"/>
<dbReference type="InterPro" id="IPR038404">
    <property type="entry name" value="TRAP_DctP_sf"/>
</dbReference>
<dbReference type="EMBL" id="MLJW01009171">
    <property type="protein sequence ID" value="OIQ63247.1"/>
    <property type="molecule type" value="Genomic_DNA"/>
</dbReference>
<dbReference type="NCBIfam" id="NF037995">
    <property type="entry name" value="TRAP_S1"/>
    <property type="match status" value="1"/>
</dbReference>
<dbReference type="PANTHER" id="PTHR33376">
    <property type="match status" value="1"/>
</dbReference>
<accession>A0A1J5P5Z7</accession>
<gene>
    <name evidence="4" type="primary">dctP_14</name>
    <name evidence="4" type="ORF">GALL_552110</name>
</gene>
<dbReference type="GO" id="GO:0055085">
    <property type="term" value="P:transmembrane transport"/>
    <property type="evidence" value="ECO:0007669"/>
    <property type="project" value="InterPro"/>
</dbReference>
<dbReference type="Gene3D" id="3.40.190.170">
    <property type="entry name" value="Bacterial extracellular solute-binding protein, family 7"/>
    <property type="match status" value="1"/>
</dbReference>
<evidence type="ECO:0000256" key="3">
    <source>
        <dbReference type="ARBA" id="ARBA00022729"/>
    </source>
</evidence>
<organism evidence="4">
    <name type="scientific">mine drainage metagenome</name>
    <dbReference type="NCBI Taxonomy" id="410659"/>
    <lineage>
        <taxon>unclassified sequences</taxon>
        <taxon>metagenomes</taxon>
        <taxon>ecological metagenomes</taxon>
    </lineage>
</organism>
<protein>
    <submittedName>
        <fullName evidence="4">C4-dicarboxylate-binding periplasmic protein</fullName>
    </submittedName>
</protein>
<evidence type="ECO:0000256" key="2">
    <source>
        <dbReference type="ARBA" id="ARBA00022448"/>
    </source>
</evidence>
<dbReference type="CDD" id="cd13603">
    <property type="entry name" value="PBP2_TRAP_Siap_TeaA_like"/>
    <property type="match status" value="1"/>
</dbReference>
<reference evidence="4" key="1">
    <citation type="submission" date="2016-10" db="EMBL/GenBank/DDBJ databases">
        <title>Sequence of Gallionella enrichment culture.</title>
        <authorList>
            <person name="Poehlein A."/>
            <person name="Muehling M."/>
            <person name="Daniel R."/>
        </authorList>
    </citation>
    <scope>NUCLEOTIDE SEQUENCE</scope>
</reference>